<evidence type="ECO:0000313" key="2">
    <source>
        <dbReference type="EMBL" id="MED6159981.1"/>
    </source>
</evidence>
<feature type="region of interest" description="Disordered" evidence="1">
    <location>
        <begin position="1"/>
        <end position="77"/>
    </location>
</feature>
<dbReference type="Proteomes" id="UP001341840">
    <property type="component" value="Unassembled WGS sequence"/>
</dbReference>
<feature type="compositionally biased region" description="Basic and acidic residues" evidence="1">
    <location>
        <begin position="25"/>
        <end position="71"/>
    </location>
</feature>
<name>A0ABU6UG04_9FABA</name>
<proteinExistence type="predicted"/>
<organism evidence="2 3">
    <name type="scientific">Stylosanthes scabra</name>
    <dbReference type="NCBI Taxonomy" id="79078"/>
    <lineage>
        <taxon>Eukaryota</taxon>
        <taxon>Viridiplantae</taxon>
        <taxon>Streptophyta</taxon>
        <taxon>Embryophyta</taxon>
        <taxon>Tracheophyta</taxon>
        <taxon>Spermatophyta</taxon>
        <taxon>Magnoliopsida</taxon>
        <taxon>eudicotyledons</taxon>
        <taxon>Gunneridae</taxon>
        <taxon>Pentapetalae</taxon>
        <taxon>rosids</taxon>
        <taxon>fabids</taxon>
        <taxon>Fabales</taxon>
        <taxon>Fabaceae</taxon>
        <taxon>Papilionoideae</taxon>
        <taxon>50 kb inversion clade</taxon>
        <taxon>dalbergioids sensu lato</taxon>
        <taxon>Dalbergieae</taxon>
        <taxon>Pterocarpus clade</taxon>
        <taxon>Stylosanthes</taxon>
    </lineage>
</organism>
<dbReference type="EMBL" id="JASCZI010121130">
    <property type="protein sequence ID" value="MED6159981.1"/>
    <property type="molecule type" value="Genomic_DNA"/>
</dbReference>
<feature type="compositionally biased region" description="Acidic residues" evidence="1">
    <location>
        <begin position="1"/>
        <end position="22"/>
    </location>
</feature>
<comment type="caution">
    <text evidence="2">The sequence shown here is derived from an EMBL/GenBank/DDBJ whole genome shotgun (WGS) entry which is preliminary data.</text>
</comment>
<reference evidence="2 3" key="1">
    <citation type="journal article" date="2023" name="Plants (Basel)">
        <title>Bridging the Gap: Combining Genomics and Transcriptomics Approaches to Understand Stylosanthes scabra, an Orphan Legume from the Brazilian Caatinga.</title>
        <authorList>
            <person name="Ferreira-Neto J.R.C."/>
            <person name="da Silva M.D."/>
            <person name="Binneck E."/>
            <person name="de Melo N.F."/>
            <person name="da Silva R.H."/>
            <person name="de Melo A.L.T.M."/>
            <person name="Pandolfi V."/>
            <person name="Bustamante F.O."/>
            <person name="Brasileiro-Vidal A.C."/>
            <person name="Benko-Iseppon A.M."/>
        </authorList>
    </citation>
    <scope>NUCLEOTIDE SEQUENCE [LARGE SCALE GENOMIC DNA]</scope>
    <source>
        <tissue evidence="2">Leaves</tissue>
    </source>
</reference>
<sequence>MVVKEEEEEEEEEEKEEEEEATSSDSDRGKGGVGGGRRDTGGDRHGRGCKAKAGDKERKTGVHTARSDLKTRPGPGVIGADFGLASFRPGQTRGFIK</sequence>
<protein>
    <submittedName>
        <fullName evidence="2">Uncharacterized protein</fullName>
    </submittedName>
</protein>
<accession>A0ABU6UG04</accession>
<evidence type="ECO:0000256" key="1">
    <source>
        <dbReference type="SAM" id="MobiDB-lite"/>
    </source>
</evidence>
<evidence type="ECO:0000313" key="3">
    <source>
        <dbReference type="Proteomes" id="UP001341840"/>
    </source>
</evidence>
<gene>
    <name evidence="2" type="ORF">PIB30_047284</name>
</gene>
<keyword evidence="3" id="KW-1185">Reference proteome</keyword>